<dbReference type="GO" id="GO:0015990">
    <property type="term" value="P:electron transport coupled proton transport"/>
    <property type="evidence" value="ECO:0007669"/>
    <property type="project" value="TreeGrafter"/>
</dbReference>
<gene>
    <name evidence="21" type="primary">ND5</name>
</gene>
<feature type="domain" description="NADH:quinone oxidoreductase/Mrp antiporter transmembrane" evidence="18">
    <location>
        <begin position="123"/>
        <end position="406"/>
    </location>
</feature>
<dbReference type="InterPro" id="IPR001750">
    <property type="entry name" value="ND/Mrp_TM"/>
</dbReference>
<dbReference type="GeneID" id="33195131"/>
<evidence type="ECO:0000256" key="13">
    <source>
        <dbReference type="ARBA" id="ARBA00023128"/>
    </source>
</evidence>
<feature type="transmembrane region" description="Helical" evidence="16">
    <location>
        <begin position="394"/>
        <end position="415"/>
    </location>
</feature>
<feature type="transmembrane region" description="Helical" evidence="16">
    <location>
        <begin position="312"/>
        <end position="334"/>
    </location>
</feature>
<dbReference type="Pfam" id="PF00361">
    <property type="entry name" value="Proton_antipo_M"/>
    <property type="match status" value="1"/>
</dbReference>
<feature type="transmembrane region" description="Helical" evidence="16">
    <location>
        <begin position="230"/>
        <end position="248"/>
    </location>
</feature>
<keyword evidence="12 16" id="KW-0830">Ubiquinone</keyword>
<comment type="catalytic activity">
    <reaction evidence="15 16">
        <text>a ubiquinone + NADH + 5 H(+)(in) = a ubiquinol + NAD(+) + 4 H(+)(out)</text>
        <dbReference type="Rhea" id="RHEA:29091"/>
        <dbReference type="Rhea" id="RHEA-COMP:9565"/>
        <dbReference type="Rhea" id="RHEA-COMP:9566"/>
        <dbReference type="ChEBI" id="CHEBI:15378"/>
        <dbReference type="ChEBI" id="CHEBI:16389"/>
        <dbReference type="ChEBI" id="CHEBI:17976"/>
        <dbReference type="ChEBI" id="CHEBI:57540"/>
        <dbReference type="ChEBI" id="CHEBI:57945"/>
        <dbReference type="EC" id="7.1.1.2"/>
    </reaction>
</comment>
<organism evidence="21">
    <name type="scientific">Gonatodes albogularis</name>
    <name type="common">Yellow-headed gecko</name>
    <dbReference type="NCBI Taxonomy" id="460622"/>
    <lineage>
        <taxon>Eukaryota</taxon>
        <taxon>Metazoa</taxon>
        <taxon>Chordata</taxon>
        <taxon>Craniata</taxon>
        <taxon>Vertebrata</taxon>
        <taxon>Euteleostomi</taxon>
        <taxon>Lepidosauria</taxon>
        <taxon>Squamata</taxon>
        <taxon>Bifurcata</taxon>
        <taxon>Gekkota</taxon>
        <taxon>Sphaerodactylidae</taxon>
        <taxon>Gonatodes</taxon>
    </lineage>
</organism>
<dbReference type="PRINTS" id="PR01434">
    <property type="entry name" value="NADHDHGNASE5"/>
</dbReference>
<evidence type="ECO:0000256" key="17">
    <source>
        <dbReference type="SAM" id="SignalP"/>
    </source>
</evidence>
<feature type="transmembrane region" description="Helical" evidence="16">
    <location>
        <begin position="288"/>
        <end position="306"/>
    </location>
</feature>
<dbReference type="EMBL" id="AB612271">
    <property type="protein sequence ID" value="BAX77894.1"/>
    <property type="molecule type" value="Genomic_DNA"/>
</dbReference>
<feature type="domain" description="NADH dehydrogenase subunit 5 C-terminal" evidence="20">
    <location>
        <begin position="409"/>
        <end position="588"/>
    </location>
</feature>
<evidence type="ECO:0000256" key="5">
    <source>
        <dbReference type="ARBA" id="ARBA00022660"/>
    </source>
</evidence>
<evidence type="ECO:0000259" key="18">
    <source>
        <dbReference type="Pfam" id="PF00361"/>
    </source>
</evidence>
<keyword evidence="9" id="KW-0249">Electron transport</keyword>
<dbReference type="InterPro" id="IPR001516">
    <property type="entry name" value="Proton_antipo_N"/>
</dbReference>
<evidence type="ECO:0000259" key="20">
    <source>
        <dbReference type="Pfam" id="PF06455"/>
    </source>
</evidence>
<keyword evidence="7" id="KW-0999">Mitochondrion inner membrane</keyword>
<dbReference type="GO" id="GO:0042773">
    <property type="term" value="P:ATP synthesis coupled electron transport"/>
    <property type="evidence" value="ECO:0007669"/>
    <property type="project" value="InterPro"/>
</dbReference>
<evidence type="ECO:0000259" key="19">
    <source>
        <dbReference type="Pfam" id="PF00662"/>
    </source>
</evidence>
<feature type="transmembrane region" description="Helical" evidence="16">
    <location>
        <begin position="260"/>
        <end position="281"/>
    </location>
</feature>
<dbReference type="Pfam" id="PF00662">
    <property type="entry name" value="Proton_antipo_N"/>
    <property type="match status" value="1"/>
</dbReference>
<dbReference type="RefSeq" id="YP_009388960.1">
    <property type="nucleotide sequence ID" value="NC_035153.1"/>
</dbReference>
<dbReference type="CTD" id="4540"/>
<dbReference type="GO" id="GO:0003954">
    <property type="term" value="F:NADH dehydrogenase activity"/>
    <property type="evidence" value="ECO:0007669"/>
    <property type="project" value="TreeGrafter"/>
</dbReference>
<keyword evidence="13 16" id="KW-0496">Mitochondrion</keyword>
<evidence type="ECO:0000256" key="1">
    <source>
        <dbReference type="ARBA" id="ARBA00004448"/>
    </source>
</evidence>
<sequence>MHLFHTTLFSALLTLLVPIMLRTTQCLTAVKLAFMISLAPLTIFVNSGMQTTTISLVWVSAEFNTPIGLLIDYYTVIFIPVALFITWAILEFTTWYMATDPHQNKFTLYLLLFLLAMLLLISANNMLQLFIGWEGVGIMSFLLIGWWHARVYATTSALQAVIYNRLGDIGLILALAWFATHLNTWDIQQLLPYNIQTAPLIGLILAAMAKSAQFGLHPWLPAAMEGPTPVSALLHSSTMVVAGIFLLIRLHPMLLTNPFAPPTCLCLGATTMTFAALCALTQNDIKKIIAFSTSSQLGLMMFTLGLNQPNLAFLHIITHAFFKAMLFLCAGSIIHALQDEQDIRKMGSMQKPMPITTTALTIGNLALMGTPFLAGFYTKDLILETMNMSNLNAWALTTALVATALTAAYTLRLTYYVQLSTPRHHPTSQPTEDSPHQTRPLLRLSMGSVMTGLLITHSLLPQTPPPMTMPTTLKLSALLATLIGLTAALDLARHTTTLISPQPASIYTMTTQLGFFNTLVHRTSPNSSLQFAQTTALHLNDLLWYETMIPKNTQTMSTLMTNKLTNLQTGMIKTYLSTFIVLTALCLTTLL</sequence>
<feature type="transmembrane region" description="Helical" evidence="16">
    <location>
        <begin position="161"/>
        <end position="179"/>
    </location>
</feature>
<keyword evidence="17" id="KW-0732">Signal</keyword>
<evidence type="ECO:0000256" key="7">
    <source>
        <dbReference type="ARBA" id="ARBA00022792"/>
    </source>
</evidence>
<dbReference type="PANTHER" id="PTHR42829">
    <property type="entry name" value="NADH-UBIQUINONE OXIDOREDUCTASE CHAIN 5"/>
    <property type="match status" value="1"/>
</dbReference>
<dbReference type="EC" id="7.1.1.2" evidence="2 16"/>
<feature type="transmembrane region" description="Helical" evidence="16">
    <location>
        <begin position="191"/>
        <end position="209"/>
    </location>
</feature>
<comment type="subcellular location">
    <subcellularLocation>
        <location evidence="1">Mitochondrion inner membrane</location>
        <topology evidence="1">Multi-pass membrane protein</topology>
    </subcellularLocation>
</comment>
<evidence type="ECO:0000256" key="10">
    <source>
        <dbReference type="ARBA" id="ARBA00022989"/>
    </source>
</evidence>
<comment type="function">
    <text evidence="16">Core subunit of the mitochondrial membrane respiratory chain NADH dehydrogenase (Complex I) which catalyzes electron transfer from NADH through the respiratory chain, using ubiquinone as an electron acceptor. Essential for the catalytic activity and assembly of complex I.</text>
</comment>
<keyword evidence="8" id="KW-1278">Translocase</keyword>
<reference evidence="21" key="1">
    <citation type="submission" date="2011-02" db="EMBL/GenBank/DDBJ databases">
        <title>The complete mitochondrial genome of Gonatodes albogularis.</title>
        <authorList>
            <person name="Kumazawa Y."/>
            <person name="Hashiguchi Y."/>
            <person name="Yamada C."/>
        </authorList>
    </citation>
    <scope>NUCLEOTIDE SEQUENCE</scope>
    <source>
        <strain evidence="21">Galb1</strain>
    </source>
</reference>
<keyword evidence="4 16" id="KW-0813">Transport</keyword>
<feature type="chain" id="PRO_5012914550" description="NADH-ubiquinone oxidoreductase chain 5" evidence="17">
    <location>
        <begin position="27"/>
        <end position="591"/>
    </location>
</feature>
<dbReference type="InterPro" id="IPR018393">
    <property type="entry name" value="NADHpl_OxRdtase_5_subgr"/>
</dbReference>
<feature type="transmembrane region" description="Helical" evidence="16">
    <location>
        <begin position="73"/>
        <end position="94"/>
    </location>
</feature>
<dbReference type="InterPro" id="IPR003945">
    <property type="entry name" value="NU5C-like"/>
</dbReference>
<evidence type="ECO:0000256" key="15">
    <source>
        <dbReference type="ARBA" id="ARBA00049551"/>
    </source>
</evidence>
<proteinExistence type="inferred from homology"/>
<dbReference type="PANTHER" id="PTHR42829:SF2">
    <property type="entry name" value="NADH-UBIQUINONE OXIDOREDUCTASE CHAIN 5"/>
    <property type="match status" value="1"/>
</dbReference>
<feature type="transmembrane region" description="Helical" evidence="16">
    <location>
        <begin position="129"/>
        <end position="149"/>
    </location>
</feature>
<evidence type="ECO:0000256" key="12">
    <source>
        <dbReference type="ARBA" id="ARBA00023075"/>
    </source>
</evidence>
<geneLocation type="mitochondrion" evidence="21"/>
<dbReference type="GO" id="GO:0005743">
    <property type="term" value="C:mitochondrial inner membrane"/>
    <property type="evidence" value="ECO:0007669"/>
    <property type="project" value="UniProtKB-SubCell"/>
</dbReference>
<keyword evidence="11 16" id="KW-0520">NAD</keyword>
<feature type="domain" description="NADH-Ubiquinone oxidoreductase (complex I) chain 5 N-terminal" evidence="19">
    <location>
        <begin position="58"/>
        <end position="106"/>
    </location>
</feature>
<dbReference type="GO" id="GO:0008137">
    <property type="term" value="F:NADH dehydrogenase (ubiquinone) activity"/>
    <property type="evidence" value="ECO:0007669"/>
    <property type="project" value="UniProtKB-EC"/>
</dbReference>
<name>A0A1Y1CC42_GONAL</name>
<keyword evidence="6 16" id="KW-0812">Transmembrane</keyword>
<evidence type="ECO:0000256" key="9">
    <source>
        <dbReference type="ARBA" id="ARBA00022982"/>
    </source>
</evidence>
<dbReference type="NCBIfam" id="TIGR01974">
    <property type="entry name" value="NDH_I_L"/>
    <property type="match status" value="1"/>
</dbReference>
<evidence type="ECO:0000256" key="3">
    <source>
        <dbReference type="ARBA" id="ARBA00021096"/>
    </source>
</evidence>
<keyword evidence="10 16" id="KW-1133">Transmembrane helix</keyword>
<evidence type="ECO:0000313" key="21">
    <source>
        <dbReference type="EMBL" id="BAX77894.1"/>
    </source>
</evidence>
<dbReference type="Pfam" id="PF06455">
    <property type="entry name" value="NADH5_C"/>
    <property type="match status" value="1"/>
</dbReference>
<comment type="similarity">
    <text evidence="16">Belongs to the complex I subunit 5 family.</text>
</comment>
<evidence type="ECO:0000256" key="2">
    <source>
        <dbReference type="ARBA" id="ARBA00012944"/>
    </source>
</evidence>
<feature type="transmembrane region" description="Helical" evidence="16">
    <location>
        <begin position="106"/>
        <end position="123"/>
    </location>
</feature>
<evidence type="ECO:0000256" key="4">
    <source>
        <dbReference type="ARBA" id="ARBA00022448"/>
    </source>
</evidence>
<evidence type="ECO:0000256" key="16">
    <source>
        <dbReference type="RuleBase" id="RU003404"/>
    </source>
</evidence>
<feature type="signal peptide" evidence="17">
    <location>
        <begin position="1"/>
        <end position="26"/>
    </location>
</feature>
<dbReference type="AlphaFoldDB" id="A0A1Y1CC42"/>
<evidence type="ECO:0000256" key="6">
    <source>
        <dbReference type="ARBA" id="ARBA00022692"/>
    </source>
</evidence>
<accession>A0A1Y1CC42</accession>
<dbReference type="InterPro" id="IPR010934">
    <property type="entry name" value="NADH_DH_su5_C"/>
</dbReference>
<evidence type="ECO:0000256" key="8">
    <source>
        <dbReference type="ARBA" id="ARBA00022967"/>
    </source>
</evidence>
<feature type="transmembrane region" description="Helical" evidence="16">
    <location>
        <begin position="355"/>
        <end position="374"/>
    </location>
</feature>
<protein>
    <recommendedName>
        <fullName evidence="3 16">NADH-ubiquinone oxidoreductase chain 5</fullName>
        <ecNumber evidence="2 16">7.1.1.2</ecNumber>
    </recommendedName>
</protein>
<evidence type="ECO:0000256" key="11">
    <source>
        <dbReference type="ARBA" id="ARBA00023027"/>
    </source>
</evidence>
<evidence type="ECO:0000256" key="14">
    <source>
        <dbReference type="ARBA" id="ARBA00023136"/>
    </source>
</evidence>
<keyword evidence="5" id="KW-0679">Respiratory chain</keyword>
<keyword evidence="14 16" id="KW-0472">Membrane</keyword>